<evidence type="ECO:0000256" key="2">
    <source>
        <dbReference type="PROSITE-ProRule" id="PRU01161"/>
    </source>
</evidence>
<comment type="caution">
    <text evidence="2">Lacks conserved residue(s) required for the propagation of feature annotation.</text>
</comment>
<evidence type="ECO:0000256" key="3">
    <source>
        <dbReference type="SAM" id="MobiDB-lite"/>
    </source>
</evidence>
<sequence>MKAFSLSPGGLLLPYHLGALQSLMESGALQPTSDIVGGSSAGSIAAMSYGCGLKPTDILEATIKVSDQCHDLKRARGNLLPLLRHEMETRVGPEEFDFLMTSAEEGGGGRRIGIAYKEIFPQRKSYLQCDFESRQDLFQSVSYSCMFPFFATNYPCMMDSSSFPPRLMVDGFFSVPRARFGCPDFEPYLGDPKGQEQEDDGGTVVNGKENNKKPDRTIAISVFPKDMIGMEAFSDDNCISPSIITEEDSNQLSVTDMFRIATQASSREELTQVYEMGARDAEAWCRREEQRKSRVDHTEATIKLDSI</sequence>
<feature type="short sequence motif" description="GXSXG" evidence="2">
    <location>
        <begin position="38"/>
        <end position="42"/>
    </location>
</feature>
<dbReference type="SUPFAM" id="SSF52151">
    <property type="entry name" value="FabD/lysophospholipase-like"/>
    <property type="match status" value="1"/>
</dbReference>
<dbReference type="InterPro" id="IPR002641">
    <property type="entry name" value="PNPLA_dom"/>
</dbReference>
<evidence type="ECO:0000313" key="5">
    <source>
        <dbReference type="EMBL" id="CAJ1932517.1"/>
    </source>
</evidence>
<comment type="caution">
    <text evidence="5">The sequence shown here is derived from an EMBL/GenBank/DDBJ whole genome shotgun (WGS) entry which is preliminary data.</text>
</comment>
<dbReference type="GO" id="GO:0016020">
    <property type="term" value="C:membrane"/>
    <property type="evidence" value="ECO:0007669"/>
    <property type="project" value="TreeGrafter"/>
</dbReference>
<feature type="active site" description="Nucleophile" evidence="2">
    <location>
        <position position="40"/>
    </location>
</feature>
<evidence type="ECO:0000313" key="6">
    <source>
        <dbReference type="Proteomes" id="UP001295423"/>
    </source>
</evidence>
<dbReference type="GO" id="GO:0004806">
    <property type="term" value="F:triacylglycerol lipase activity"/>
    <property type="evidence" value="ECO:0007669"/>
    <property type="project" value="TreeGrafter"/>
</dbReference>
<feature type="domain" description="PNPLA" evidence="4">
    <location>
        <begin position="4"/>
        <end position="186"/>
    </location>
</feature>
<evidence type="ECO:0000256" key="1">
    <source>
        <dbReference type="ARBA" id="ARBA00023098"/>
    </source>
</evidence>
<keyword evidence="2" id="KW-0378">Hydrolase</keyword>
<dbReference type="Pfam" id="PF01734">
    <property type="entry name" value="Patatin"/>
    <property type="match status" value="1"/>
</dbReference>
<feature type="active site" description="Proton acceptor" evidence="2">
    <location>
        <position position="170"/>
    </location>
</feature>
<dbReference type="GO" id="GO:0005737">
    <property type="term" value="C:cytoplasm"/>
    <property type="evidence" value="ECO:0007669"/>
    <property type="project" value="TreeGrafter"/>
</dbReference>
<dbReference type="AlphaFoldDB" id="A0AAD2CFN5"/>
<evidence type="ECO:0000259" key="4">
    <source>
        <dbReference type="PROSITE" id="PS51635"/>
    </source>
</evidence>
<gene>
    <name evidence="5" type="ORF">CYCCA115_LOCUS2876</name>
</gene>
<dbReference type="PROSITE" id="PS51635">
    <property type="entry name" value="PNPLA"/>
    <property type="match status" value="1"/>
</dbReference>
<accession>A0AAD2CFN5</accession>
<keyword evidence="6" id="KW-1185">Reference proteome</keyword>
<name>A0AAD2CFN5_9STRA</name>
<keyword evidence="1 2" id="KW-0443">Lipid metabolism</keyword>
<dbReference type="PANTHER" id="PTHR12406:SF7">
    <property type="entry name" value="PATATIN-LIKE PHOSPHOLIPASE DOMAIN-CONTAINING PROTEIN 4"/>
    <property type="match status" value="1"/>
</dbReference>
<feature type="region of interest" description="Disordered" evidence="3">
    <location>
        <begin position="190"/>
        <end position="212"/>
    </location>
</feature>
<dbReference type="GO" id="GO:0005811">
    <property type="term" value="C:lipid droplet"/>
    <property type="evidence" value="ECO:0007669"/>
    <property type="project" value="TreeGrafter"/>
</dbReference>
<dbReference type="GO" id="GO:0019433">
    <property type="term" value="P:triglyceride catabolic process"/>
    <property type="evidence" value="ECO:0007669"/>
    <property type="project" value="TreeGrafter"/>
</dbReference>
<dbReference type="InterPro" id="IPR033562">
    <property type="entry name" value="PLPL"/>
</dbReference>
<proteinExistence type="predicted"/>
<keyword evidence="2" id="KW-0442">Lipid degradation</keyword>
<reference evidence="5" key="1">
    <citation type="submission" date="2023-08" db="EMBL/GenBank/DDBJ databases">
        <authorList>
            <person name="Audoor S."/>
            <person name="Bilcke G."/>
        </authorList>
    </citation>
    <scope>NUCLEOTIDE SEQUENCE</scope>
</reference>
<protein>
    <recommendedName>
        <fullName evidence="4">PNPLA domain-containing protein</fullName>
    </recommendedName>
</protein>
<dbReference type="PANTHER" id="PTHR12406">
    <property type="entry name" value="CALCIUM-INDEPENDENT PHOSPHOLIPASE A2 IPLA2 -RELATED"/>
    <property type="match status" value="1"/>
</dbReference>
<organism evidence="5 6">
    <name type="scientific">Cylindrotheca closterium</name>
    <dbReference type="NCBI Taxonomy" id="2856"/>
    <lineage>
        <taxon>Eukaryota</taxon>
        <taxon>Sar</taxon>
        <taxon>Stramenopiles</taxon>
        <taxon>Ochrophyta</taxon>
        <taxon>Bacillariophyta</taxon>
        <taxon>Bacillariophyceae</taxon>
        <taxon>Bacillariophycidae</taxon>
        <taxon>Bacillariales</taxon>
        <taxon>Bacillariaceae</taxon>
        <taxon>Cylindrotheca</taxon>
    </lineage>
</organism>
<dbReference type="Proteomes" id="UP001295423">
    <property type="component" value="Unassembled WGS sequence"/>
</dbReference>
<dbReference type="GO" id="GO:0055088">
    <property type="term" value="P:lipid homeostasis"/>
    <property type="evidence" value="ECO:0007669"/>
    <property type="project" value="TreeGrafter"/>
</dbReference>
<dbReference type="Gene3D" id="3.40.1090.10">
    <property type="entry name" value="Cytosolic phospholipase A2 catalytic domain"/>
    <property type="match status" value="1"/>
</dbReference>
<dbReference type="EMBL" id="CAKOGP040000224">
    <property type="protein sequence ID" value="CAJ1932517.1"/>
    <property type="molecule type" value="Genomic_DNA"/>
</dbReference>
<dbReference type="InterPro" id="IPR016035">
    <property type="entry name" value="Acyl_Trfase/lysoPLipase"/>
</dbReference>